<feature type="transmembrane region" description="Helical" evidence="6">
    <location>
        <begin position="91"/>
        <end position="108"/>
    </location>
</feature>
<evidence type="ECO:0000256" key="3">
    <source>
        <dbReference type="ARBA" id="ARBA00022692"/>
    </source>
</evidence>
<name>A0A0F5QF11_9HYPH</name>
<feature type="transmembrane region" description="Helical" evidence="6">
    <location>
        <begin position="115"/>
        <end position="132"/>
    </location>
</feature>
<feature type="transmembrane region" description="Helical" evidence="6">
    <location>
        <begin position="30"/>
        <end position="50"/>
    </location>
</feature>
<dbReference type="Pfam" id="PF00892">
    <property type="entry name" value="EamA"/>
    <property type="match status" value="2"/>
</dbReference>
<evidence type="ECO:0000313" key="9">
    <source>
        <dbReference type="Proteomes" id="UP000033411"/>
    </source>
</evidence>
<dbReference type="InterPro" id="IPR037185">
    <property type="entry name" value="EmrE-like"/>
</dbReference>
<dbReference type="AlphaFoldDB" id="A0A0F5QF11"/>
<comment type="subcellular location">
    <subcellularLocation>
        <location evidence="1">Membrane</location>
        <topology evidence="1">Multi-pass membrane protein</topology>
    </subcellularLocation>
</comment>
<dbReference type="STRING" id="1293439.WH87_03540"/>
<keyword evidence="3 6" id="KW-0812">Transmembrane</keyword>
<feature type="transmembrane region" description="Helical" evidence="6">
    <location>
        <begin position="223"/>
        <end position="247"/>
    </location>
</feature>
<evidence type="ECO:0000256" key="6">
    <source>
        <dbReference type="SAM" id="Phobius"/>
    </source>
</evidence>
<protein>
    <recommendedName>
        <fullName evidence="7">EamA domain-containing protein</fullName>
    </recommendedName>
</protein>
<dbReference type="EMBL" id="LANJ01000011">
    <property type="protein sequence ID" value="KKC39308.1"/>
    <property type="molecule type" value="Genomic_DNA"/>
</dbReference>
<organism evidence="8 9">
    <name type="scientific">Devosia epidermidihirudinis</name>
    <dbReference type="NCBI Taxonomy" id="1293439"/>
    <lineage>
        <taxon>Bacteria</taxon>
        <taxon>Pseudomonadati</taxon>
        <taxon>Pseudomonadota</taxon>
        <taxon>Alphaproteobacteria</taxon>
        <taxon>Hyphomicrobiales</taxon>
        <taxon>Devosiaceae</taxon>
        <taxon>Devosia</taxon>
    </lineage>
</organism>
<evidence type="ECO:0000256" key="5">
    <source>
        <dbReference type="ARBA" id="ARBA00023136"/>
    </source>
</evidence>
<feature type="transmembrane region" description="Helical" evidence="6">
    <location>
        <begin position="253"/>
        <end position="271"/>
    </location>
</feature>
<gene>
    <name evidence="8" type="ORF">WH87_03540</name>
</gene>
<dbReference type="PANTHER" id="PTHR22911:SF6">
    <property type="entry name" value="SOLUTE CARRIER FAMILY 35 MEMBER G1"/>
    <property type="match status" value="1"/>
</dbReference>
<feature type="domain" description="EamA" evidence="7">
    <location>
        <begin position="3"/>
        <end position="129"/>
    </location>
</feature>
<feature type="transmembrane region" description="Helical" evidence="6">
    <location>
        <begin position="197"/>
        <end position="216"/>
    </location>
</feature>
<comment type="similarity">
    <text evidence="2">Belongs to the drug/metabolite transporter (DMT) superfamily. 10 TMS drug/metabolite exporter (DME) (TC 2.A.7.3) family.</text>
</comment>
<keyword evidence="9" id="KW-1185">Reference proteome</keyword>
<dbReference type="SUPFAM" id="SSF103481">
    <property type="entry name" value="Multidrug resistance efflux transporter EmrE"/>
    <property type="match status" value="2"/>
</dbReference>
<proteinExistence type="inferred from homology"/>
<evidence type="ECO:0000256" key="2">
    <source>
        <dbReference type="ARBA" id="ARBA00009853"/>
    </source>
</evidence>
<evidence type="ECO:0000313" key="8">
    <source>
        <dbReference type="EMBL" id="KKC39308.1"/>
    </source>
</evidence>
<evidence type="ECO:0000256" key="1">
    <source>
        <dbReference type="ARBA" id="ARBA00004141"/>
    </source>
</evidence>
<dbReference type="PATRIC" id="fig|1293439.3.peg.263"/>
<evidence type="ECO:0000259" key="7">
    <source>
        <dbReference type="Pfam" id="PF00892"/>
    </source>
</evidence>
<feature type="transmembrane region" description="Helical" evidence="6">
    <location>
        <begin position="62"/>
        <end position="79"/>
    </location>
</feature>
<reference evidence="8 9" key="1">
    <citation type="submission" date="2015-03" db="EMBL/GenBank/DDBJ databases">
        <authorList>
            <person name="Lepp D."/>
            <person name="Hassan Y.I."/>
            <person name="Li X.-Z."/>
            <person name="Zhou T."/>
        </authorList>
    </citation>
    <scope>NUCLEOTIDE SEQUENCE [LARGE SCALE GENOMIC DNA]</scope>
    <source>
        <strain evidence="8 9">E84</strain>
    </source>
</reference>
<dbReference type="InterPro" id="IPR000620">
    <property type="entry name" value="EamA_dom"/>
</dbReference>
<dbReference type="Proteomes" id="UP000033411">
    <property type="component" value="Unassembled WGS sequence"/>
</dbReference>
<feature type="domain" description="EamA" evidence="7">
    <location>
        <begin position="140"/>
        <end position="265"/>
    </location>
</feature>
<keyword evidence="5 6" id="KW-0472">Membrane</keyword>
<dbReference type="PANTHER" id="PTHR22911">
    <property type="entry name" value="ACYL-MALONYL CONDENSING ENZYME-RELATED"/>
    <property type="match status" value="1"/>
</dbReference>
<comment type="caution">
    <text evidence="8">The sequence shown here is derived from an EMBL/GenBank/DDBJ whole genome shotgun (WGS) entry which is preliminary data.</text>
</comment>
<feature type="transmembrane region" description="Helical" evidence="6">
    <location>
        <begin position="170"/>
        <end position="191"/>
    </location>
</feature>
<accession>A0A0F5QF11</accession>
<evidence type="ECO:0000256" key="4">
    <source>
        <dbReference type="ARBA" id="ARBA00022989"/>
    </source>
</evidence>
<dbReference type="GO" id="GO:0016020">
    <property type="term" value="C:membrane"/>
    <property type="evidence" value="ECO:0007669"/>
    <property type="project" value="UniProtKB-SubCell"/>
</dbReference>
<feature type="transmembrane region" description="Helical" evidence="6">
    <location>
        <begin position="138"/>
        <end position="158"/>
    </location>
</feature>
<keyword evidence="4 6" id="KW-1133">Transmembrane helix</keyword>
<sequence length="284" mass="30587">MALGIAAYSLFSAHDAMIKGVIMALPAPQILFVRGVVVMALCLAIGRTQIIVDLWHSKNRALILGRGLMTLAAWVMYYSSGRELQLAEMTTLYYVAPVLTTVLAVIFLKEQITLARVGGAAIGFFGIVVAANPTGFTIGWPVIMVLGAALFWAISMILMRTISKSDRTIVQVFAQNLIHVVVMAGFTLPFWQAMGAREIALCVAAGLVGGLAQFMLVEAARSVPASVLGTVEYGALIWSFVFGYLFWGEMPATTVYIGAFLVVAAGLTLALSEHRNRREIIDAP</sequence>